<evidence type="ECO:0000313" key="2">
    <source>
        <dbReference type="EMBL" id="MBT0609132.1"/>
    </source>
</evidence>
<organism evidence="2 3">
    <name type="scientific">Aequorivita echinoideorum</name>
    <dbReference type="NCBI Taxonomy" id="1549647"/>
    <lineage>
        <taxon>Bacteria</taxon>
        <taxon>Pseudomonadati</taxon>
        <taxon>Bacteroidota</taxon>
        <taxon>Flavobacteriia</taxon>
        <taxon>Flavobacteriales</taxon>
        <taxon>Flavobacteriaceae</taxon>
        <taxon>Aequorivita</taxon>
    </lineage>
</organism>
<feature type="transmembrane region" description="Helical" evidence="1">
    <location>
        <begin position="313"/>
        <end position="341"/>
    </location>
</feature>
<proteinExistence type="predicted"/>
<name>A0ABS5S9W2_9FLAO</name>
<protein>
    <submittedName>
        <fullName evidence="2">DUF3667 domain-containing protein</fullName>
    </submittedName>
</protein>
<evidence type="ECO:0000313" key="3">
    <source>
        <dbReference type="Proteomes" id="UP001297092"/>
    </source>
</evidence>
<accession>A0ABS5S9W2</accession>
<feature type="transmembrane region" description="Helical" evidence="1">
    <location>
        <begin position="252"/>
        <end position="271"/>
    </location>
</feature>
<sequence>MKKRRGKNFESGRKSLKYRGNKCLNCNQPLDISDVYCPYCSQLNSNKPITFSDFIAEFVNSIVVYDSRLRNTIQTLLFRPGVITRNYIDGQRTKYANPFRFFLSVSIIFFILQGIINTFDTDTKNNLVNLKTALGNENEEDFTEVEKVAPDSTFRKMGMAEEIFERFEAYNKFYKQTGIQSSVKALDSIGHPNTQMNRFIYGENDVVERIKNDPSSFINYMLAKTPFFLFFFTPFYALFFALLYYRTKSGYAAHVIFIFHIFSFLFLGMIICTIPELFMDSSFFTGLLLLLVGPLYFYKALRNFYNQKRFITILKFVFLSIIFSISATFAAFLFFLVTAAIY</sequence>
<evidence type="ECO:0000256" key="1">
    <source>
        <dbReference type="SAM" id="Phobius"/>
    </source>
</evidence>
<dbReference type="Proteomes" id="UP001297092">
    <property type="component" value="Unassembled WGS sequence"/>
</dbReference>
<gene>
    <name evidence="2" type="ORF">KIV10_13165</name>
</gene>
<dbReference type="RefSeq" id="WP_214114497.1">
    <property type="nucleotide sequence ID" value="NZ_JAHCTB010000006.1"/>
</dbReference>
<keyword evidence="1" id="KW-1133">Transmembrane helix</keyword>
<comment type="caution">
    <text evidence="2">The sequence shown here is derived from an EMBL/GenBank/DDBJ whole genome shotgun (WGS) entry which is preliminary data.</text>
</comment>
<keyword evidence="1" id="KW-0812">Transmembrane</keyword>
<keyword evidence="1" id="KW-0472">Membrane</keyword>
<dbReference type="Pfam" id="PF12412">
    <property type="entry name" value="DUF3667"/>
    <property type="match status" value="1"/>
</dbReference>
<feature type="transmembrane region" description="Helical" evidence="1">
    <location>
        <begin position="283"/>
        <end position="301"/>
    </location>
</feature>
<dbReference type="InterPro" id="IPR022134">
    <property type="entry name" value="DUF3667"/>
</dbReference>
<keyword evidence="3" id="KW-1185">Reference proteome</keyword>
<dbReference type="EMBL" id="JAHCTB010000006">
    <property type="protein sequence ID" value="MBT0609132.1"/>
    <property type="molecule type" value="Genomic_DNA"/>
</dbReference>
<reference evidence="2 3" key="1">
    <citation type="submission" date="2021-05" db="EMBL/GenBank/DDBJ databases">
        <title>Aequorivita echinoideorum JCM 30378 genome.</title>
        <authorList>
            <person name="Zhang H."/>
            <person name="Li C."/>
        </authorList>
    </citation>
    <scope>NUCLEOTIDE SEQUENCE [LARGE SCALE GENOMIC DNA]</scope>
    <source>
        <strain evidence="2 3">JCM30378</strain>
    </source>
</reference>
<feature type="transmembrane region" description="Helical" evidence="1">
    <location>
        <begin position="101"/>
        <end position="119"/>
    </location>
</feature>
<feature type="transmembrane region" description="Helical" evidence="1">
    <location>
        <begin position="227"/>
        <end position="245"/>
    </location>
</feature>